<reference evidence="1 2" key="1">
    <citation type="submission" date="2012-06" db="EMBL/GenBank/DDBJ databases">
        <title>Finished chromosome of genome of Cylindrospermum stagnale PCC 7417.</title>
        <authorList>
            <consortium name="US DOE Joint Genome Institute"/>
            <person name="Gugger M."/>
            <person name="Coursin T."/>
            <person name="Rippka R."/>
            <person name="Tandeau De Marsac N."/>
            <person name="Huntemann M."/>
            <person name="Wei C.-L."/>
            <person name="Han J."/>
            <person name="Detter J.C."/>
            <person name="Han C."/>
            <person name="Tapia R."/>
            <person name="Chen A."/>
            <person name="Kyrpides N."/>
            <person name="Mavromatis K."/>
            <person name="Markowitz V."/>
            <person name="Szeto E."/>
            <person name="Ivanova N."/>
            <person name="Pagani I."/>
            <person name="Pati A."/>
            <person name="Goodwin L."/>
            <person name="Nordberg H.P."/>
            <person name="Cantor M.N."/>
            <person name="Hua S.X."/>
            <person name="Woyke T."/>
            <person name="Kerfeld C.A."/>
        </authorList>
    </citation>
    <scope>NUCLEOTIDE SEQUENCE [LARGE SCALE GENOMIC DNA]</scope>
    <source>
        <strain evidence="1 2">PCC 7417</strain>
    </source>
</reference>
<dbReference type="KEGG" id="csg:Cylst_0376"/>
<name>K9WSH9_9NOST</name>
<keyword evidence="2" id="KW-1185">Reference proteome</keyword>
<dbReference type="EMBL" id="CP003642">
    <property type="protein sequence ID" value="AFZ22731.1"/>
    <property type="molecule type" value="Genomic_DNA"/>
</dbReference>
<protein>
    <submittedName>
        <fullName evidence="1">Uncharacterized protein</fullName>
    </submittedName>
</protein>
<dbReference type="HOGENOM" id="CLU_2616106_0_0_3"/>
<dbReference type="Proteomes" id="UP000010475">
    <property type="component" value="Chromosome"/>
</dbReference>
<accession>K9WSH9</accession>
<evidence type="ECO:0000313" key="2">
    <source>
        <dbReference type="Proteomes" id="UP000010475"/>
    </source>
</evidence>
<evidence type="ECO:0000313" key="1">
    <source>
        <dbReference type="EMBL" id="AFZ22731.1"/>
    </source>
</evidence>
<organism evidence="1 2">
    <name type="scientific">Cylindrospermum stagnale PCC 7417</name>
    <dbReference type="NCBI Taxonomy" id="56107"/>
    <lineage>
        <taxon>Bacteria</taxon>
        <taxon>Bacillati</taxon>
        <taxon>Cyanobacteriota</taxon>
        <taxon>Cyanophyceae</taxon>
        <taxon>Nostocales</taxon>
        <taxon>Nostocaceae</taxon>
        <taxon>Cylindrospermum</taxon>
    </lineage>
</organism>
<proteinExistence type="predicted"/>
<dbReference type="AlphaFoldDB" id="K9WSH9"/>
<gene>
    <name evidence="1" type="ORF">Cylst_0376</name>
</gene>
<dbReference type="RefSeq" id="WP_015205989.1">
    <property type="nucleotide sequence ID" value="NC_019757.1"/>
</dbReference>
<sequence>MITFVTENAASIVNEKLTTLAEQIKQRHPDLTLDESCLIAAKLIETLTKYLDNPFIQANVDAVAKTIRHHRHSDESGC</sequence>